<dbReference type="PANTHER" id="PTHR18866">
    <property type="entry name" value="CARBOXYLASE:PYRUVATE/ACETYL-COA/PROPIONYL-COA CARBOXYLASE"/>
    <property type="match status" value="1"/>
</dbReference>
<proteinExistence type="predicted"/>
<evidence type="ECO:0000256" key="3">
    <source>
        <dbReference type="ARBA" id="ARBA00022801"/>
    </source>
</evidence>
<dbReference type="AlphaFoldDB" id="A0A6A5XNN2"/>
<dbReference type="GO" id="GO:0005524">
    <property type="term" value="F:ATP binding"/>
    <property type="evidence" value="ECO:0007669"/>
    <property type="project" value="UniProtKB-KW"/>
</dbReference>
<dbReference type="InterPro" id="IPR003778">
    <property type="entry name" value="CT_A_B"/>
</dbReference>
<dbReference type="Pfam" id="PF02626">
    <property type="entry name" value="CT_A_B"/>
    <property type="match status" value="1"/>
</dbReference>
<protein>
    <submittedName>
        <fullName evidence="7">AHS2-domain-containing protein</fullName>
    </submittedName>
</protein>
<dbReference type="Gene3D" id="3.30.1360.40">
    <property type="match status" value="1"/>
</dbReference>
<dbReference type="SUPFAM" id="SSF50891">
    <property type="entry name" value="Cyclophilin-like"/>
    <property type="match status" value="1"/>
</dbReference>
<evidence type="ECO:0000256" key="1">
    <source>
        <dbReference type="ARBA" id="ARBA00022598"/>
    </source>
</evidence>
<dbReference type="RefSeq" id="XP_033382855.1">
    <property type="nucleotide sequence ID" value="XM_033528251.1"/>
</dbReference>
<evidence type="ECO:0000313" key="8">
    <source>
        <dbReference type="Proteomes" id="UP000799778"/>
    </source>
</evidence>
<dbReference type="SMART" id="SM00878">
    <property type="entry name" value="Biotin_carb_C"/>
    <property type="match status" value="1"/>
</dbReference>
<dbReference type="SUPFAM" id="SSF52440">
    <property type="entry name" value="PreATP-grasp domain"/>
    <property type="match status" value="1"/>
</dbReference>
<dbReference type="PANTHER" id="PTHR18866:SF128">
    <property type="entry name" value="UREA AMIDOLYASE"/>
    <property type="match status" value="1"/>
</dbReference>
<dbReference type="SUPFAM" id="SSF51246">
    <property type="entry name" value="Rudiment single hybrid motif"/>
    <property type="match status" value="1"/>
</dbReference>
<accession>A0A6A5XNN2</accession>
<dbReference type="Proteomes" id="UP000799778">
    <property type="component" value="Unassembled WGS sequence"/>
</dbReference>
<dbReference type="InterPro" id="IPR005482">
    <property type="entry name" value="Biotin_COase_C"/>
</dbReference>
<evidence type="ECO:0000256" key="2">
    <source>
        <dbReference type="ARBA" id="ARBA00022741"/>
    </source>
</evidence>
<dbReference type="InterPro" id="IPR005481">
    <property type="entry name" value="BC-like_N"/>
</dbReference>
<evidence type="ECO:0000256" key="5">
    <source>
        <dbReference type="ARBA" id="ARBA00023267"/>
    </source>
</evidence>
<dbReference type="GO" id="GO:0016874">
    <property type="term" value="F:ligase activity"/>
    <property type="evidence" value="ECO:0007669"/>
    <property type="project" value="UniProtKB-KW"/>
</dbReference>
<keyword evidence="8" id="KW-1185">Reference proteome</keyword>
<dbReference type="Pfam" id="PF02785">
    <property type="entry name" value="Biotin_carb_C"/>
    <property type="match status" value="1"/>
</dbReference>
<keyword evidence="5" id="KW-0092">Biotin</keyword>
<dbReference type="Pfam" id="PF00289">
    <property type="entry name" value="Biotin_carb_N"/>
    <property type="match status" value="1"/>
</dbReference>
<keyword evidence="2" id="KW-0547">Nucleotide-binding</keyword>
<dbReference type="InterPro" id="IPR005479">
    <property type="entry name" value="CPAse_ATP-bd"/>
</dbReference>
<dbReference type="SUPFAM" id="SSF56059">
    <property type="entry name" value="Glutathione synthetase ATP-binding domain-like"/>
    <property type="match status" value="1"/>
</dbReference>
<feature type="domain" description="Biotin carboxylation" evidence="6">
    <location>
        <begin position="3"/>
        <end position="404"/>
    </location>
</feature>
<dbReference type="Gene3D" id="2.40.100.10">
    <property type="entry name" value="Cyclophilin-like"/>
    <property type="match status" value="1"/>
</dbReference>
<dbReference type="Pfam" id="PF02786">
    <property type="entry name" value="CPSase_L_D2"/>
    <property type="match status" value="1"/>
</dbReference>
<dbReference type="EMBL" id="ML978070">
    <property type="protein sequence ID" value="KAF2014516.1"/>
    <property type="molecule type" value="Genomic_DNA"/>
</dbReference>
<dbReference type="InterPro" id="IPR011764">
    <property type="entry name" value="Biotin_carboxylation_dom"/>
</dbReference>
<keyword evidence="3" id="KW-0378">Hydrolase</keyword>
<evidence type="ECO:0000256" key="4">
    <source>
        <dbReference type="ARBA" id="ARBA00022840"/>
    </source>
</evidence>
<evidence type="ECO:0000313" key="7">
    <source>
        <dbReference type="EMBL" id="KAF2014516.1"/>
    </source>
</evidence>
<reference evidence="7" key="1">
    <citation type="journal article" date="2020" name="Stud. Mycol.">
        <title>101 Dothideomycetes genomes: a test case for predicting lifestyles and emergence of pathogens.</title>
        <authorList>
            <person name="Haridas S."/>
            <person name="Albert R."/>
            <person name="Binder M."/>
            <person name="Bloem J."/>
            <person name="Labutti K."/>
            <person name="Salamov A."/>
            <person name="Andreopoulos B."/>
            <person name="Baker S."/>
            <person name="Barry K."/>
            <person name="Bills G."/>
            <person name="Bluhm B."/>
            <person name="Cannon C."/>
            <person name="Castanera R."/>
            <person name="Culley D."/>
            <person name="Daum C."/>
            <person name="Ezra D."/>
            <person name="Gonzalez J."/>
            <person name="Henrissat B."/>
            <person name="Kuo A."/>
            <person name="Liang C."/>
            <person name="Lipzen A."/>
            <person name="Lutzoni F."/>
            <person name="Magnuson J."/>
            <person name="Mondo S."/>
            <person name="Nolan M."/>
            <person name="Ohm R."/>
            <person name="Pangilinan J."/>
            <person name="Park H.-J."/>
            <person name="Ramirez L."/>
            <person name="Alfaro M."/>
            <person name="Sun H."/>
            <person name="Tritt A."/>
            <person name="Yoshinaga Y."/>
            <person name="Zwiers L.-H."/>
            <person name="Turgeon B."/>
            <person name="Goodwin S."/>
            <person name="Spatafora J."/>
            <person name="Crous P."/>
            <person name="Grigoriev I."/>
        </authorList>
    </citation>
    <scope>NUCLEOTIDE SEQUENCE</scope>
    <source>
        <strain evidence="7">CBS 175.79</strain>
    </source>
</reference>
<organism evidence="7 8">
    <name type="scientific">Aaosphaeria arxii CBS 175.79</name>
    <dbReference type="NCBI Taxonomy" id="1450172"/>
    <lineage>
        <taxon>Eukaryota</taxon>
        <taxon>Fungi</taxon>
        <taxon>Dikarya</taxon>
        <taxon>Ascomycota</taxon>
        <taxon>Pezizomycotina</taxon>
        <taxon>Dothideomycetes</taxon>
        <taxon>Pleosporomycetidae</taxon>
        <taxon>Pleosporales</taxon>
        <taxon>Pleosporales incertae sedis</taxon>
        <taxon>Aaosphaeria</taxon>
    </lineage>
</organism>
<dbReference type="InterPro" id="IPR050856">
    <property type="entry name" value="Biotin_carboxylase_complex"/>
</dbReference>
<dbReference type="GeneID" id="54285648"/>
<name>A0A6A5XNN2_9PLEO</name>
<keyword evidence="4" id="KW-0067">ATP-binding</keyword>
<dbReference type="GO" id="GO:0016787">
    <property type="term" value="F:hydrolase activity"/>
    <property type="evidence" value="ECO:0007669"/>
    <property type="project" value="UniProtKB-KW"/>
</dbReference>
<dbReference type="OrthoDB" id="196847at2759"/>
<dbReference type="SMART" id="SM00797">
    <property type="entry name" value="AHS2"/>
    <property type="match status" value="1"/>
</dbReference>
<dbReference type="InterPro" id="IPR016185">
    <property type="entry name" value="PreATP-grasp_dom_sf"/>
</dbReference>
<evidence type="ECO:0000259" key="6">
    <source>
        <dbReference type="PROSITE" id="PS50979"/>
    </source>
</evidence>
<gene>
    <name evidence="7" type="ORF">BU24DRAFT_423442</name>
</gene>
<dbReference type="Gene3D" id="3.30.470.20">
    <property type="entry name" value="ATP-grasp fold, B domain"/>
    <property type="match status" value="1"/>
</dbReference>
<dbReference type="SUPFAM" id="SSF160467">
    <property type="entry name" value="PH0987 N-terminal domain-like"/>
    <property type="match status" value="1"/>
</dbReference>
<dbReference type="InterPro" id="IPR029000">
    <property type="entry name" value="Cyclophilin-like_dom_sf"/>
</dbReference>
<sequence length="868" mass="94421">MEKLQTLLIANRGEVAASICKTAKRLGVKAIAIYIEEDRSTQHVSEADDAVLLPGRDVVAYADEENLLRIAREKSVDAVLTGYGALAGNAEFARRVVEAGMVWVGPSPELIEAFGDKHVARGLAEKANVPVVTGTEGPVEDQEIKCYPESRHVEVQVFGNGKGQAIHFGEREYSIQIRHQKIIGECPSPFVEQHPGLKQKLCDAAVRLSESTKYGSAGTVEYLVDDKFGDFFFLGMKTQLQAERGVTELCYGVDIVELMLRQADAQLTGNDGLDAEALKAMQRSGPTGSTIGVSIYAENSLRDHALCPGPLQQVEWKHVPGSRIDTWVSANTCISPYYSREPLIAKAMVLRPTRGDAISGLHHLLTESSVCGPPTNVEFLASVLQDPNFKYGSTPTNFLQSFDYRPHAIDVVSGGAFTLIEDLPGRPAAGSDYSHSGPMDPLAFQIANMLVGNPREKEGLEITSSGPELRFVAPAVVALCGASMETTLDGRDFPMWTRVRIETGQTLKIGETSSGGCRSYLAVYGGFPSIAVCHGSKSTAMFSDIGFGLGGYQGRALKSGDLLQITADVPAEETIEAVSIPETIRPQYNSHWEIKAMVGPHDEGFFLPEDLDAIYKAKWKVEGKASRCEIRIDGPRMKWARKNGGEAGWQPAHVFEYGSPVGVLNWWGAGSYIRGVDGPTSYPFVSCTTVIRAEWWKLGQIKAGDTLTFVRVSLEDALKKRRKLEAFLGGIERALQGAGTFDSIERLQGSPGCHVDFHDGDIGKAIVWSKEGNGNTPSVKFRQAGDDFLIVEYGDGTTLNPNLQYCVTTLDTALNSSSTPSTIRDNLITTQGWPTTLLIHYDGATLDRNELLTHLQTLEAQLSDRRAA</sequence>
<dbReference type="PROSITE" id="PS50979">
    <property type="entry name" value="BC"/>
    <property type="match status" value="1"/>
</dbReference>
<keyword evidence="1" id="KW-0436">Ligase</keyword>
<dbReference type="InterPro" id="IPR011054">
    <property type="entry name" value="Rudment_hybrid_motif"/>
</dbReference>